<dbReference type="EMBL" id="JAGTJS010000005">
    <property type="protein sequence ID" value="KAH7268446.1"/>
    <property type="molecule type" value="Genomic_DNA"/>
</dbReference>
<keyword evidence="4" id="KW-1185">Reference proteome</keyword>
<dbReference type="InterPro" id="IPR027417">
    <property type="entry name" value="P-loop_NTPase"/>
</dbReference>
<dbReference type="InterPro" id="IPR036770">
    <property type="entry name" value="Ankyrin_rpt-contain_sf"/>
</dbReference>
<dbReference type="Proteomes" id="UP000736672">
    <property type="component" value="Unassembled WGS sequence"/>
</dbReference>
<reference evidence="3" key="1">
    <citation type="journal article" date="2021" name="Nat. Commun.">
        <title>Genetic determinants of endophytism in the Arabidopsis root mycobiome.</title>
        <authorList>
            <person name="Mesny F."/>
            <person name="Miyauchi S."/>
            <person name="Thiergart T."/>
            <person name="Pickel B."/>
            <person name="Atanasova L."/>
            <person name="Karlsson M."/>
            <person name="Huettel B."/>
            <person name="Barry K.W."/>
            <person name="Haridas S."/>
            <person name="Chen C."/>
            <person name="Bauer D."/>
            <person name="Andreopoulos W."/>
            <person name="Pangilinan J."/>
            <person name="LaButti K."/>
            <person name="Riley R."/>
            <person name="Lipzen A."/>
            <person name="Clum A."/>
            <person name="Drula E."/>
            <person name="Henrissat B."/>
            <person name="Kohler A."/>
            <person name="Grigoriev I.V."/>
            <person name="Martin F.M."/>
            <person name="Hacquard S."/>
        </authorList>
    </citation>
    <scope>NUCLEOTIDE SEQUENCE</scope>
    <source>
        <strain evidence="3">FSSC 5 MPI-SDFR-AT-0091</strain>
    </source>
</reference>
<dbReference type="PANTHER" id="PTHR10039">
    <property type="entry name" value="AMELOGENIN"/>
    <property type="match status" value="1"/>
</dbReference>
<name>A0A9P9R6Q0_FUSSL</name>
<evidence type="ECO:0000256" key="1">
    <source>
        <dbReference type="ARBA" id="ARBA00022737"/>
    </source>
</evidence>
<dbReference type="Gene3D" id="3.40.50.300">
    <property type="entry name" value="P-loop containing nucleotide triphosphate hydrolases"/>
    <property type="match status" value="1"/>
</dbReference>
<evidence type="ECO:0000259" key="2">
    <source>
        <dbReference type="PROSITE" id="PS50837"/>
    </source>
</evidence>
<evidence type="ECO:0000313" key="4">
    <source>
        <dbReference type="Proteomes" id="UP000736672"/>
    </source>
</evidence>
<evidence type="ECO:0000313" key="3">
    <source>
        <dbReference type="EMBL" id="KAH7268446.1"/>
    </source>
</evidence>
<dbReference type="Gene3D" id="1.25.40.20">
    <property type="entry name" value="Ankyrin repeat-containing domain"/>
    <property type="match status" value="2"/>
</dbReference>
<keyword evidence="1" id="KW-0677">Repeat</keyword>
<dbReference type="SUPFAM" id="SSF52540">
    <property type="entry name" value="P-loop containing nucleoside triphosphate hydrolases"/>
    <property type="match status" value="1"/>
</dbReference>
<dbReference type="InterPro" id="IPR056884">
    <property type="entry name" value="NPHP3-like_N"/>
</dbReference>
<feature type="domain" description="NACHT" evidence="2">
    <location>
        <begin position="233"/>
        <end position="377"/>
    </location>
</feature>
<protein>
    <recommendedName>
        <fullName evidence="2">NACHT domain-containing protein</fullName>
    </recommendedName>
</protein>
<dbReference type="PANTHER" id="PTHR10039:SF14">
    <property type="entry name" value="NACHT DOMAIN-CONTAINING PROTEIN"/>
    <property type="match status" value="1"/>
</dbReference>
<organism evidence="3 4">
    <name type="scientific">Fusarium solani</name>
    <name type="common">Filamentous fungus</name>
    <dbReference type="NCBI Taxonomy" id="169388"/>
    <lineage>
        <taxon>Eukaryota</taxon>
        <taxon>Fungi</taxon>
        <taxon>Dikarya</taxon>
        <taxon>Ascomycota</taxon>
        <taxon>Pezizomycotina</taxon>
        <taxon>Sordariomycetes</taxon>
        <taxon>Hypocreomycetidae</taxon>
        <taxon>Hypocreales</taxon>
        <taxon>Nectriaceae</taxon>
        <taxon>Fusarium</taxon>
        <taxon>Fusarium solani species complex</taxon>
    </lineage>
</organism>
<dbReference type="OrthoDB" id="21416at2759"/>
<comment type="caution">
    <text evidence="3">The sequence shown here is derived from an EMBL/GenBank/DDBJ whole genome shotgun (WGS) entry which is preliminary data.</text>
</comment>
<gene>
    <name evidence="3" type="ORF">B0J15DRAFT_578599</name>
</gene>
<accession>A0A9P9R6Q0</accession>
<dbReference type="Pfam" id="PF24883">
    <property type="entry name" value="NPHP3_N"/>
    <property type="match status" value="1"/>
</dbReference>
<proteinExistence type="predicted"/>
<dbReference type="PROSITE" id="PS50837">
    <property type="entry name" value="NACHT"/>
    <property type="match status" value="1"/>
</dbReference>
<dbReference type="SUPFAM" id="SSF48403">
    <property type="entry name" value="Ankyrin repeat"/>
    <property type="match status" value="1"/>
</dbReference>
<dbReference type="InterPro" id="IPR002110">
    <property type="entry name" value="Ankyrin_rpt"/>
</dbReference>
<dbReference type="InterPro" id="IPR007111">
    <property type="entry name" value="NACHT_NTPase"/>
</dbReference>
<sequence>MKHVEQLVSIFLNVHEVVAFVWGPIKLALIAATVWADSIKQLLDAYEEIGEALSNLAFFHTLIKSNGAEHLRRALEDYFSDILRFHRCVLVVFSRPNWITFFKAAWGSFRRQVEPIIRALKLRQEKLSHERLQAHAIHQGVQDFRGHADDRFDRLEADLDRIRNAMASECLKRQTSVEDQDMKEFLEDKLNILRFGTRSRLDSPELSSPSAGDWIFQHPHFQAWEGATSSQGNILFLNGSPGAGKTTLAMKVIRYLMGKDPIHGSTVHFLFRHDDDDRKSAKPMLRTILAQLIQQDETIMRYLYEKSAPMSSNLELSSLATLQDLTRECLTSQRSVSVVLDGLDECAENEPNAIVTWFLDKVLPSAASRGCHLRLLVCGQRDGRLDQLLSAQPQIRLDTLESHQRDIEEYSKSRAAEICARFSQTPEQEEELATKVAKTSQGMFLYTKVVMSNFLSMDSVDEFEDEMQSDRFPEDLYKAYERIIQRVLEKSKPSRQKTVKKILEKGTCNPKRRRLDSCKDICSSLVDVTICDMFGGLQSEQIIQMVHETAGRYLVQRGIIDLLQEHADLALFCCRYLSSRPFLQDPETDSTQDALQSGYFGFLDYATVNYCYHVEEAQKHVSGPPADVVSSVVGLLTPYSDNPSNQSIRKMEACAQTVTNMLRTQNIDARIQSRMIAIRAAGESQHRDLSKESAYLDLSGPLRFKCPRVFCSRFLTGFRSQDARDEHLDRHERPYRCTHTDCFLHDVGCESRERLEAHRKAFHQNSSKLAVSFPSTKSTKSRDISEACRKGNLEEVRQFHLSGEPLHRTWTGSYVTPLFVATRAGHAHICKYIIDQGIDPFKERHYMGRDWSSMLEAIRRANAPIVELFLHSQYEATIARFTRYIAVAILAGHLEILELLLGSRTVLDHATIVEQVTNELGSTTSRVKRWLKDPPADSSLVHVWFRRAFPNLYRDKISAPGASSLIKRPGSAEYRACKKVLQQYGSLLHEVLQSKCHPLSMFLLDLADEDDLQRTAYGGDRPIHRLARGGCGDRDCRNCAIIARRLIELDGAVSVNTPDRDDYLPIHIALTSTFVPRSVIPVLFLHTDNLNHREPGGKRPTERVSRTGSAISVIVEACRLDSSIRNHQGRTIFSLAAGTYWIDERTLENLLEADPTLAWMADSTEDRQTPLHHAMRAARNNESQAEKVKLLLSLDEVEMENVLRAFSASRTGGNDEACREVRKFAYRWDLEWAVTIMDRHGFGL</sequence>
<dbReference type="AlphaFoldDB" id="A0A9P9R6Q0"/>
<dbReference type="SMART" id="SM00248">
    <property type="entry name" value="ANK"/>
    <property type="match status" value="4"/>
</dbReference>